<keyword evidence="1" id="KW-0472">Membrane</keyword>
<reference evidence="3" key="1">
    <citation type="journal article" date="2019" name="Science">
        <title>Mutation of a bHLH transcription factor allowed almond domestication.</title>
        <authorList>
            <person name="Sanchez-Perez R."/>
            <person name="Pavan S."/>
            <person name="Mazzeo R."/>
            <person name="Moldovan C."/>
            <person name="Aiese Cigliano R."/>
            <person name="Del Cueto J."/>
            <person name="Ricciardi F."/>
            <person name="Lotti C."/>
            <person name="Ricciardi L."/>
            <person name="Dicenta F."/>
            <person name="Lopez-Marques R.L."/>
            <person name="Lindberg Moller B."/>
        </authorList>
    </citation>
    <scope>NUCLEOTIDE SEQUENCE</scope>
</reference>
<evidence type="ECO:0000259" key="2">
    <source>
        <dbReference type="Pfam" id="PF05922"/>
    </source>
</evidence>
<keyword evidence="1" id="KW-0812">Transmembrane</keyword>
<dbReference type="InterPro" id="IPR010259">
    <property type="entry name" value="S8pro/Inhibitor_I9"/>
</dbReference>
<protein>
    <submittedName>
        <fullName evidence="3">Subtilisin-like serine endopeptidase family protein</fullName>
    </submittedName>
</protein>
<accession>A0A4Y1RK64</accession>
<sequence>MSVYIVYLGHSHNVHDPHLASKHHLQLLSKVFASEEDVRQCMLYSYKHSFSGFSAKLNSSQATTLASKLMINLFFFSAFYAVLLKK</sequence>
<gene>
    <name evidence="3" type="ORF">Prudu_015365</name>
</gene>
<evidence type="ECO:0000313" key="3">
    <source>
        <dbReference type="EMBL" id="BBH04276.1"/>
    </source>
</evidence>
<keyword evidence="1" id="KW-1133">Transmembrane helix</keyword>
<proteinExistence type="predicted"/>
<dbReference type="InterPro" id="IPR037045">
    <property type="entry name" value="S8pro/Inhibitor_I9_sf"/>
</dbReference>
<evidence type="ECO:0000256" key="1">
    <source>
        <dbReference type="SAM" id="Phobius"/>
    </source>
</evidence>
<dbReference type="Pfam" id="PF05922">
    <property type="entry name" value="Inhibitor_I9"/>
    <property type="match status" value="1"/>
</dbReference>
<feature type="domain" description="Inhibitor I9" evidence="2">
    <location>
        <begin position="3"/>
        <end position="67"/>
    </location>
</feature>
<dbReference type="PANTHER" id="PTHR48222:SF4">
    <property type="entry name" value="PROTEINASE INHIBITOR, PROPEPTIDE"/>
    <property type="match status" value="1"/>
</dbReference>
<dbReference type="EMBL" id="AP019302">
    <property type="protein sequence ID" value="BBH04276.1"/>
    <property type="molecule type" value="Genomic_DNA"/>
</dbReference>
<name>A0A4Y1RK64_PRUDU</name>
<dbReference type="PANTHER" id="PTHR48222">
    <property type="entry name" value="PROTEINASE INHIBITOR, PROPEPTIDE"/>
    <property type="match status" value="1"/>
</dbReference>
<organism evidence="3">
    <name type="scientific">Prunus dulcis</name>
    <name type="common">Almond</name>
    <name type="synonym">Amygdalus dulcis</name>
    <dbReference type="NCBI Taxonomy" id="3755"/>
    <lineage>
        <taxon>Eukaryota</taxon>
        <taxon>Viridiplantae</taxon>
        <taxon>Streptophyta</taxon>
        <taxon>Embryophyta</taxon>
        <taxon>Tracheophyta</taxon>
        <taxon>Spermatophyta</taxon>
        <taxon>Magnoliopsida</taxon>
        <taxon>eudicotyledons</taxon>
        <taxon>Gunneridae</taxon>
        <taxon>Pentapetalae</taxon>
        <taxon>rosids</taxon>
        <taxon>fabids</taxon>
        <taxon>Rosales</taxon>
        <taxon>Rosaceae</taxon>
        <taxon>Amygdaloideae</taxon>
        <taxon>Amygdaleae</taxon>
        <taxon>Prunus</taxon>
    </lineage>
</organism>
<dbReference type="Gene3D" id="3.30.70.80">
    <property type="entry name" value="Peptidase S8 propeptide/proteinase inhibitor I9"/>
    <property type="match status" value="1"/>
</dbReference>
<feature type="transmembrane region" description="Helical" evidence="1">
    <location>
        <begin position="65"/>
        <end position="84"/>
    </location>
</feature>
<dbReference type="AlphaFoldDB" id="A0A4Y1RK64"/>